<dbReference type="SMART" id="SM00356">
    <property type="entry name" value="ZnF_C3H1"/>
    <property type="match status" value="2"/>
</dbReference>
<evidence type="ECO:0000256" key="5">
    <source>
        <dbReference type="PROSITE-ProRule" id="PRU00723"/>
    </source>
</evidence>
<dbReference type="Pfam" id="PF25512">
    <property type="entry name" value="zf-CCCH_AtC3H23"/>
    <property type="match status" value="1"/>
</dbReference>
<dbReference type="InterPro" id="IPR045234">
    <property type="entry name" value="Unkempt-like"/>
</dbReference>
<organism evidence="7 8">
    <name type="scientific">Tetradesmus obliquus</name>
    <name type="common">Green alga</name>
    <name type="synonym">Acutodesmus obliquus</name>
    <dbReference type="NCBI Taxonomy" id="3088"/>
    <lineage>
        <taxon>Eukaryota</taxon>
        <taxon>Viridiplantae</taxon>
        <taxon>Chlorophyta</taxon>
        <taxon>core chlorophytes</taxon>
        <taxon>Chlorophyceae</taxon>
        <taxon>CS clade</taxon>
        <taxon>Sphaeropleales</taxon>
        <taxon>Scenedesmaceae</taxon>
        <taxon>Tetradesmus</taxon>
    </lineage>
</organism>
<evidence type="ECO:0000313" key="8">
    <source>
        <dbReference type="Proteomes" id="UP001244341"/>
    </source>
</evidence>
<evidence type="ECO:0000256" key="2">
    <source>
        <dbReference type="ARBA" id="ARBA00022771"/>
    </source>
</evidence>
<keyword evidence="4" id="KW-0238">DNA-binding</keyword>
<evidence type="ECO:0000256" key="1">
    <source>
        <dbReference type="ARBA" id="ARBA00022723"/>
    </source>
</evidence>
<keyword evidence="1 5" id="KW-0479">Metal-binding</keyword>
<name>A0ABY8U8X2_TETOB</name>
<accession>A0ABY8U8X2</accession>
<dbReference type="InterPro" id="IPR057444">
    <property type="entry name" value="Znf-CCCH_AtC3H23-like"/>
</dbReference>
<evidence type="ECO:0000313" key="7">
    <source>
        <dbReference type="EMBL" id="WIA17108.1"/>
    </source>
</evidence>
<sequence length="216" mass="22416">MDDHYWMYVYKVAKCPAKERHDWSACPYAHKGERAARRCPQAFSYAAEPCPEYGKKGTCAKGDTCPLAHSVFESWLHPSRFRTQLCCFGPSCRRRICFFAHNTAQLRAAPATSGPSGGPVMRRTQAVVPGAALGMPGMSAAGTAAFQAAGAPGMPAAALAAAAAAGMGGGGMPATAVLQGQAAGAVPGMPVASSGWVFTGQGWAPTGYNSYYDICG</sequence>
<dbReference type="Proteomes" id="UP001244341">
    <property type="component" value="Chromosome 8b"/>
</dbReference>
<dbReference type="EMBL" id="CP126215">
    <property type="protein sequence ID" value="WIA17108.1"/>
    <property type="molecule type" value="Genomic_DNA"/>
</dbReference>
<gene>
    <name evidence="7" type="ORF">OEZ85_014003</name>
</gene>
<keyword evidence="3 5" id="KW-0862">Zinc</keyword>
<proteinExistence type="predicted"/>
<evidence type="ECO:0000259" key="6">
    <source>
        <dbReference type="PROSITE" id="PS50103"/>
    </source>
</evidence>
<keyword evidence="2 5" id="KW-0863">Zinc-finger</keyword>
<dbReference type="PROSITE" id="PS50103">
    <property type="entry name" value="ZF_C3H1"/>
    <property type="match status" value="1"/>
</dbReference>
<protein>
    <recommendedName>
        <fullName evidence="6">C3H1-type domain-containing protein</fullName>
    </recommendedName>
</protein>
<dbReference type="Gene3D" id="3.30.1370.210">
    <property type="match status" value="1"/>
</dbReference>
<dbReference type="PANTHER" id="PTHR14493">
    <property type="entry name" value="UNKEMPT FAMILY MEMBER"/>
    <property type="match status" value="1"/>
</dbReference>
<evidence type="ECO:0000256" key="4">
    <source>
        <dbReference type="ARBA" id="ARBA00023125"/>
    </source>
</evidence>
<dbReference type="PANTHER" id="PTHR14493:SF50">
    <property type="entry name" value="RING FINGER PROTEIN UNKEMPT"/>
    <property type="match status" value="1"/>
</dbReference>
<feature type="domain" description="C3H1-type" evidence="6">
    <location>
        <begin position="44"/>
        <end position="72"/>
    </location>
</feature>
<evidence type="ECO:0000256" key="3">
    <source>
        <dbReference type="ARBA" id="ARBA00022833"/>
    </source>
</evidence>
<feature type="zinc finger region" description="C3H1-type" evidence="5">
    <location>
        <begin position="44"/>
        <end position="72"/>
    </location>
</feature>
<keyword evidence="8" id="KW-1185">Reference proteome</keyword>
<dbReference type="InterPro" id="IPR000571">
    <property type="entry name" value="Znf_CCCH"/>
</dbReference>
<reference evidence="7 8" key="1">
    <citation type="submission" date="2023-05" db="EMBL/GenBank/DDBJ databases">
        <title>A 100% complete, gapless, phased diploid assembly of the Scenedesmus obliquus UTEX 3031 genome.</title>
        <authorList>
            <person name="Biondi T.C."/>
            <person name="Hanschen E.R."/>
            <person name="Kwon T."/>
            <person name="Eng W."/>
            <person name="Kruse C.P.S."/>
            <person name="Koehler S.I."/>
            <person name="Kunde Y."/>
            <person name="Gleasner C.D."/>
            <person name="You Mak K.T."/>
            <person name="Polle J."/>
            <person name="Hovde B.T."/>
            <person name="Starkenburg S.R."/>
        </authorList>
    </citation>
    <scope>NUCLEOTIDE SEQUENCE [LARGE SCALE GENOMIC DNA]</scope>
    <source>
        <strain evidence="7 8">DOE0152z</strain>
    </source>
</reference>